<name>A0A074YL00_AURSE</name>
<feature type="transmembrane region" description="Helical" evidence="1">
    <location>
        <begin position="6"/>
        <end position="28"/>
    </location>
</feature>
<organism evidence="2 3">
    <name type="scientific">Aureobasidium subglaciale (strain EXF-2481)</name>
    <name type="common">Aureobasidium pullulans var. subglaciale</name>
    <dbReference type="NCBI Taxonomy" id="1043005"/>
    <lineage>
        <taxon>Eukaryota</taxon>
        <taxon>Fungi</taxon>
        <taxon>Dikarya</taxon>
        <taxon>Ascomycota</taxon>
        <taxon>Pezizomycotina</taxon>
        <taxon>Dothideomycetes</taxon>
        <taxon>Dothideomycetidae</taxon>
        <taxon>Dothideales</taxon>
        <taxon>Saccotheciaceae</taxon>
        <taxon>Aureobasidium</taxon>
    </lineage>
</organism>
<evidence type="ECO:0000256" key="1">
    <source>
        <dbReference type="SAM" id="Phobius"/>
    </source>
</evidence>
<dbReference type="EMBL" id="KL584761">
    <property type="protein sequence ID" value="KEQ94777.1"/>
    <property type="molecule type" value="Genomic_DNA"/>
</dbReference>
<keyword evidence="3" id="KW-1185">Reference proteome</keyword>
<dbReference type="RefSeq" id="XP_013343281.1">
    <property type="nucleotide sequence ID" value="XM_013487827.1"/>
</dbReference>
<evidence type="ECO:0000313" key="3">
    <source>
        <dbReference type="Proteomes" id="UP000030641"/>
    </source>
</evidence>
<dbReference type="AlphaFoldDB" id="A0A074YL00"/>
<gene>
    <name evidence="2" type="ORF">AUEXF2481DRAFT_80431</name>
</gene>
<dbReference type="InParanoid" id="A0A074YL00"/>
<keyword evidence="1" id="KW-0472">Membrane</keyword>
<evidence type="ECO:0000313" key="2">
    <source>
        <dbReference type="EMBL" id="KEQ94777.1"/>
    </source>
</evidence>
<keyword evidence="1" id="KW-0812">Transmembrane</keyword>
<dbReference type="GeneID" id="25371580"/>
<dbReference type="HOGENOM" id="CLU_1517584_0_0_1"/>
<accession>A0A074YL00</accession>
<sequence length="177" mass="19513">MSTVMGIASSVFFMVFDIFVRLTILFDISILSVTTMQSNSIMTAIRRTIVNAVAFPFLLLDDAISALGHLRSSVRVQRAYRMVSNTFRYAANALHHSAMTGGSTVKDHPYSSQGQSEELCLSSSLTLWSSSVRRHAFPANLPASPLPLLSTMVVVNDTRRLCIVLEDTGRPVYHSID</sequence>
<reference evidence="2 3" key="1">
    <citation type="journal article" date="2014" name="BMC Genomics">
        <title>Genome sequencing of four Aureobasidium pullulans varieties: biotechnological potential, stress tolerance, and description of new species.</title>
        <authorList>
            <person name="Gostin Ar C."/>
            <person name="Ohm R.A."/>
            <person name="Kogej T."/>
            <person name="Sonjak S."/>
            <person name="Turk M."/>
            <person name="Zajc J."/>
            <person name="Zalar P."/>
            <person name="Grube M."/>
            <person name="Sun H."/>
            <person name="Han J."/>
            <person name="Sharma A."/>
            <person name="Chiniquy J."/>
            <person name="Ngan C.Y."/>
            <person name="Lipzen A."/>
            <person name="Barry K."/>
            <person name="Grigoriev I.V."/>
            <person name="Gunde-Cimerman N."/>
        </authorList>
    </citation>
    <scope>NUCLEOTIDE SEQUENCE [LARGE SCALE GENOMIC DNA]</scope>
    <source>
        <strain evidence="2 3">EXF-2481</strain>
    </source>
</reference>
<proteinExistence type="predicted"/>
<keyword evidence="1" id="KW-1133">Transmembrane helix</keyword>
<protein>
    <submittedName>
        <fullName evidence="2">Uncharacterized protein</fullName>
    </submittedName>
</protein>
<dbReference type="Proteomes" id="UP000030641">
    <property type="component" value="Unassembled WGS sequence"/>
</dbReference>